<proteinExistence type="predicted"/>
<dbReference type="PROSITE" id="PS51257">
    <property type="entry name" value="PROKAR_LIPOPROTEIN"/>
    <property type="match status" value="1"/>
</dbReference>
<keyword evidence="3" id="KW-1185">Reference proteome</keyword>
<reference evidence="2 3" key="1">
    <citation type="submission" date="2019-01" db="EMBL/GenBank/DDBJ databases">
        <authorList>
            <consortium name="Pathogen Informatics"/>
        </authorList>
    </citation>
    <scope>NUCLEOTIDE SEQUENCE [LARGE SCALE GENOMIC DNA]</scope>
    <source>
        <strain evidence="2 3">NCTC10138</strain>
    </source>
</reference>
<dbReference type="InterPro" id="IPR042229">
    <property type="entry name" value="Listeria/Bacterioides_rpt_sf"/>
</dbReference>
<dbReference type="Proteomes" id="UP000289841">
    <property type="component" value="Chromosome"/>
</dbReference>
<protein>
    <recommendedName>
        <fullName evidence="4">Listeria-Bacteroides repeat domain (List_Bact_rpt)</fullName>
    </recommendedName>
</protein>
<evidence type="ECO:0000313" key="2">
    <source>
        <dbReference type="EMBL" id="VEU80835.1"/>
    </source>
</evidence>
<sequence length="252" mass="29243">MKKIVLAIIILFISVTLISCSGKHYPYESGDFLYSKIGVANPDVNIAIIGLSEEGKKKETLIFPTILDGFYVTKIGTIFASGSKPIEISNAKSVYFPSTIILRSSIKYQHTEEQEVNVYIGSRFPDTNLYPIKEYLKNSKIFINYEYLIEEEKIGHDAWYNYIPANIAYYIGNEERDLFFVDDADGTKVNVIPPDPYKEGYNFMGWYKEIEGINKWDFENDIIPSKQYDEEGEYQFIETKIYAKWVVKQWKK</sequence>
<dbReference type="KEGG" id="aaxa:NCTC10138_01222"/>
<accession>A0A449BEI1</accession>
<comment type="subcellular location">
    <subcellularLocation>
        <location evidence="1">Cell envelope</location>
    </subcellularLocation>
</comment>
<dbReference type="Pfam" id="PF09479">
    <property type="entry name" value="Flg_new"/>
    <property type="match status" value="1"/>
</dbReference>
<evidence type="ECO:0008006" key="4">
    <source>
        <dbReference type="Google" id="ProtNLM"/>
    </source>
</evidence>
<name>A0A449BEI1_HAPAX</name>
<dbReference type="OrthoDB" id="1099994at2"/>
<evidence type="ECO:0000313" key="3">
    <source>
        <dbReference type="Proteomes" id="UP000289841"/>
    </source>
</evidence>
<evidence type="ECO:0000256" key="1">
    <source>
        <dbReference type="ARBA" id="ARBA00004196"/>
    </source>
</evidence>
<dbReference type="GO" id="GO:0030313">
    <property type="term" value="C:cell envelope"/>
    <property type="evidence" value="ECO:0007669"/>
    <property type="project" value="UniProtKB-SubCell"/>
</dbReference>
<dbReference type="AlphaFoldDB" id="A0A449BEI1"/>
<dbReference type="Gene3D" id="2.60.40.4270">
    <property type="entry name" value="Listeria-Bacteroides repeat domain"/>
    <property type="match status" value="1"/>
</dbReference>
<organism evidence="2 3">
    <name type="scientific">Haploplasma axanthum</name>
    <name type="common">Acholeplasma axanthum</name>
    <dbReference type="NCBI Taxonomy" id="29552"/>
    <lineage>
        <taxon>Bacteria</taxon>
        <taxon>Bacillati</taxon>
        <taxon>Mycoplasmatota</taxon>
        <taxon>Mollicutes</taxon>
        <taxon>Acholeplasmatales</taxon>
        <taxon>Acholeplasmataceae</taxon>
        <taxon>Haploplasma</taxon>
    </lineage>
</organism>
<dbReference type="EMBL" id="LR215048">
    <property type="protein sequence ID" value="VEU80835.1"/>
    <property type="molecule type" value="Genomic_DNA"/>
</dbReference>
<gene>
    <name evidence="2" type="ORF">NCTC10138_01222</name>
</gene>
<dbReference type="InterPro" id="IPR013378">
    <property type="entry name" value="InlB-like_B-rpt"/>
</dbReference>